<sequence>MERLPGAIFKQHNARLYSKDVTRLFTYCYYPSLACLIPRFVSNRVYLGSFGTASWASSSLNELEARLQQKKKDELSQDIMQNLYTSMPDHIASCIRAKKSSTGY</sequence>
<name>A0A8X6VXW7_TRICX</name>
<dbReference type="Proteomes" id="UP000887159">
    <property type="component" value="Unassembled WGS sequence"/>
</dbReference>
<evidence type="ECO:0000313" key="2">
    <source>
        <dbReference type="Proteomes" id="UP000887159"/>
    </source>
</evidence>
<keyword evidence="2" id="KW-1185">Reference proteome</keyword>
<reference evidence="1" key="1">
    <citation type="submission" date="2020-08" db="EMBL/GenBank/DDBJ databases">
        <title>Multicomponent nature underlies the extraordinary mechanical properties of spider dragline silk.</title>
        <authorList>
            <person name="Kono N."/>
            <person name="Nakamura H."/>
            <person name="Mori M."/>
            <person name="Yoshida Y."/>
            <person name="Ohtoshi R."/>
            <person name="Malay A.D."/>
            <person name="Moran D.A.P."/>
            <person name="Tomita M."/>
            <person name="Numata K."/>
            <person name="Arakawa K."/>
        </authorList>
    </citation>
    <scope>NUCLEOTIDE SEQUENCE</scope>
</reference>
<dbReference type="EMBL" id="BMAU01021369">
    <property type="protein sequence ID" value="GFY24432.1"/>
    <property type="molecule type" value="Genomic_DNA"/>
</dbReference>
<proteinExistence type="predicted"/>
<dbReference type="AlphaFoldDB" id="A0A8X6VXW7"/>
<comment type="caution">
    <text evidence="1">The sequence shown here is derived from an EMBL/GenBank/DDBJ whole genome shotgun (WGS) entry which is preliminary data.</text>
</comment>
<protein>
    <submittedName>
        <fullName evidence="1">Uncharacterized protein</fullName>
    </submittedName>
</protein>
<accession>A0A8X6VXW7</accession>
<organism evidence="1 2">
    <name type="scientific">Trichonephila clavipes</name>
    <name type="common">Golden silk orbweaver</name>
    <name type="synonym">Nephila clavipes</name>
    <dbReference type="NCBI Taxonomy" id="2585209"/>
    <lineage>
        <taxon>Eukaryota</taxon>
        <taxon>Metazoa</taxon>
        <taxon>Ecdysozoa</taxon>
        <taxon>Arthropoda</taxon>
        <taxon>Chelicerata</taxon>
        <taxon>Arachnida</taxon>
        <taxon>Araneae</taxon>
        <taxon>Araneomorphae</taxon>
        <taxon>Entelegynae</taxon>
        <taxon>Araneoidea</taxon>
        <taxon>Nephilidae</taxon>
        <taxon>Trichonephila</taxon>
    </lineage>
</organism>
<gene>
    <name evidence="1" type="primary">NCL1_25785</name>
    <name evidence="1" type="ORF">TNCV_1014801</name>
</gene>
<evidence type="ECO:0000313" key="1">
    <source>
        <dbReference type="EMBL" id="GFY24432.1"/>
    </source>
</evidence>